<dbReference type="RefSeq" id="XP_040726136.1">
    <property type="nucleotide sequence ID" value="XM_040869137.1"/>
</dbReference>
<dbReference type="Pfam" id="PF00120">
    <property type="entry name" value="Gln-synt_C"/>
    <property type="match status" value="1"/>
</dbReference>
<proteinExistence type="inferred from homology"/>
<evidence type="ECO:0000256" key="11">
    <source>
        <dbReference type="RuleBase" id="RU004356"/>
    </source>
</evidence>
<evidence type="ECO:0000256" key="1">
    <source>
        <dbReference type="ARBA" id="ARBA00009897"/>
    </source>
</evidence>
<dbReference type="InterPro" id="IPR014746">
    <property type="entry name" value="Gln_synth/guanido_kin_cat_dom"/>
</dbReference>
<dbReference type="FunFam" id="3.10.20.70:FF:000004">
    <property type="entry name" value="Glutamine synthetase"/>
    <property type="match status" value="1"/>
</dbReference>
<accession>A0A1Y2FIR4</accession>
<evidence type="ECO:0000256" key="9">
    <source>
        <dbReference type="PROSITE-ProRule" id="PRU01330"/>
    </source>
</evidence>
<reference evidence="14 15" key="1">
    <citation type="submission" date="2016-07" db="EMBL/GenBank/DDBJ databases">
        <title>Pervasive Adenine N6-methylation of Active Genes in Fungi.</title>
        <authorList>
            <consortium name="DOE Joint Genome Institute"/>
            <person name="Mondo S.J."/>
            <person name="Dannebaum R.O."/>
            <person name="Kuo R.C."/>
            <person name="Labutti K."/>
            <person name="Haridas S."/>
            <person name="Kuo A."/>
            <person name="Salamov A."/>
            <person name="Ahrendt S.R."/>
            <person name="Lipzen A."/>
            <person name="Sullivan W."/>
            <person name="Andreopoulos W.B."/>
            <person name="Clum A."/>
            <person name="Lindquist E."/>
            <person name="Daum C."/>
            <person name="Ramamoorthy G.K."/>
            <person name="Gryganskyi A."/>
            <person name="Culley D."/>
            <person name="Magnuson J.K."/>
            <person name="James T.Y."/>
            <person name="O'Malley M.A."/>
            <person name="Stajich J.E."/>
            <person name="Spatafora J.W."/>
            <person name="Visel A."/>
            <person name="Grigoriev I.V."/>
        </authorList>
    </citation>
    <scope>NUCLEOTIDE SEQUENCE [LARGE SCALE GENOMIC DNA]</scope>
    <source>
        <strain evidence="14 15">12-1054</strain>
    </source>
</reference>
<dbReference type="GeneID" id="63785736"/>
<dbReference type="InterPro" id="IPR027303">
    <property type="entry name" value="Gln_synth_gly_rich_site"/>
</dbReference>
<dbReference type="InterPro" id="IPR027302">
    <property type="entry name" value="Gln_synth_N_conserv_site"/>
</dbReference>
<feature type="domain" description="GS catalytic" evidence="13">
    <location>
        <begin position="115"/>
        <end position="359"/>
    </location>
</feature>
<dbReference type="FunFam" id="3.30.590.10:FF:000004">
    <property type="entry name" value="Glutamine synthetase"/>
    <property type="match status" value="1"/>
</dbReference>
<evidence type="ECO:0000313" key="14">
    <source>
        <dbReference type="EMBL" id="ORY83841.1"/>
    </source>
</evidence>
<dbReference type="PANTHER" id="PTHR20852">
    <property type="entry name" value="GLUTAMINE SYNTHETASE"/>
    <property type="match status" value="1"/>
</dbReference>
<dbReference type="SUPFAM" id="SSF54368">
    <property type="entry name" value="Glutamine synthetase, N-terminal domain"/>
    <property type="match status" value="1"/>
</dbReference>
<dbReference type="GO" id="GO:0004356">
    <property type="term" value="F:glutamine synthetase activity"/>
    <property type="evidence" value="ECO:0007669"/>
    <property type="project" value="UniProtKB-EC"/>
</dbReference>
<dbReference type="InterPro" id="IPR050292">
    <property type="entry name" value="Glutamine_Synthetase"/>
</dbReference>
<dbReference type="PROSITE" id="PS51986">
    <property type="entry name" value="GS_BETA_GRASP"/>
    <property type="match status" value="1"/>
</dbReference>
<dbReference type="EMBL" id="MCFI01000007">
    <property type="protein sequence ID" value="ORY83841.1"/>
    <property type="molecule type" value="Genomic_DNA"/>
</dbReference>
<evidence type="ECO:0000259" key="12">
    <source>
        <dbReference type="PROSITE" id="PS51986"/>
    </source>
</evidence>
<dbReference type="PROSITE" id="PS00181">
    <property type="entry name" value="GLNA_ATP"/>
    <property type="match status" value="1"/>
</dbReference>
<keyword evidence="5 11" id="KW-0436">Ligase</keyword>
<evidence type="ECO:0000256" key="10">
    <source>
        <dbReference type="RuleBase" id="RU000384"/>
    </source>
</evidence>
<evidence type="ECO:0000256" key="8">
    <source>
        <dbReference type="ARBA" id="ARBA00049436"/>
    </source>
</evidence>
<keyword evidence="6 11" id="KW-0547">Nucleotide-binding</keyword>
<evidence type="ECO:0000256" key="5">
    <source>
        <dbReference type="ARBA" id="ARBA00022598"/>
    </source>
</evidence>
<dbReference type="InterPro" id="IPR036651">
    <property type="entry name" value="Gln_synt_N_sf"/>
</dbReference>
<sequence>MSDPSKLPGRVTYAANLKKYLDLDQCGKVMAEYVWIDAQSELRSKTMTLDARPTSVEELREWNFDGSSTGQAPGENSDVYLRPVKFWKDPFRLGDNIIVMCECWNADGTPNKFNFRHEAAKYSEKHTAQETWFGIEQEYTLMDEAGKPFGWPNGGFPGPQGPYYCGVGAGKVIMRDLIEAHYKACLYCEVPISGINAEVMPSQWEFQVGPATGIDAADQMWFARFLLVRIAEEFGVVVSYAAKPLAGDWNGAGAHTNVSTKEMREEGGMKAIIAAIEKLSKRHIEHIKCYGDDNSQRLTGRHETGSIDKFDYGVANRGCSVRIPRSVDREGKGYFEDRRPAASMDPYRVVGKMLETLFE</sequence>
<comment type="subunit">
    <text evidence="2">Homooctamer.</text>
</comment>
<comment type="caution">
    <text evidence="14">The sequence shown here is derived from an EMBL/GenBank/DDBJ whole genome shotgun (WGS) entry which is preliminary data.</text>
</comment>
<keyword evidence="15" id="KW-1185">Reference proteome</keyword>
<dbReference type="PANTHER" id="PTHR20852:SF57">
    <property type="entry name" value="GLUTAMINE SYNTHETASE 2 CYTOPLASMIC"/>
    <property type="match status" value="1"/>
</dbReference>
<keyword evidence="7 11" id="KW-0067">ATP-binding</keyword>
<gene>
    <name evidence="14" type="ORF">BCR37DRAFT_378853</name>
</gene>
<evidence type="ECO:0000256" key="7">
    <source>
        <dbReference type="ARBA" id="ARBA00022840"/>
    </source>
</evidence>
<dbReference type="EC" id="6.3.1.2" evidence="3 11"/>
<dbReference type="SMART" id="SM01230">
    <property type="entry name" value="Gln-synt_C"/>
    <property type="match status" value="1"/>
</dbReference>
<dbReference type="OMA" id="DRRPNAN"/>
<organism evidence="14 15">
    <name type="scientific">Protomyces lactucae-debilis</name>
    <dbReference type="NCBI Taxonomy" id="2754530"/>
    <lineage>
        <taxon>Eukaryota</taxon>
        <taxon>Fungi</taxon>
        <taxon>Dikarya</taxon>
        <taxon>Ascomycota</taxon>
        <taxon>Taphrinomycotina</taxon>
        <taxon>Taphrinomycetes</taxon>
        <taxon>Taphrinales</taxon>
        <taxon>Protomycetaceae</taxon>
        <taxon>Protomyces</taxon>
    </lineage>
</organism>
<dbReference type="GO" id="GO:0005524">
    <property type="term" value="F:ATP binding"/>
    <property type="evidence" value="ECO:0007669"/>
    <property type="project" value="UniProtKB-KW"/>
</dbReference>
<dbReference type="OrthoDB" id="1936100at2759"/>
<name>A0A1Y2FIR4_PROLT</name>
<dbReference type="Proteomes" id="UP000193685">
    <property type="component" value="Unassembled WGS sequence"/>
</dbReference>
<evidence type="ECO:0000256" key="4">
    <source>
        <dbReference type="ARBA" id="ARBA00021364"/>
    </source>
</evidence>
<evidence type="ECO:0000259" key="13">
    <source>
        <dbReference type="PROSITE" id="PS51987"/>
    </source>
</evidence>
<dbReference type="Gene3D" id="3.10.20.70">
    <property type="entry name" value="Glutamine synthetase, N-terminal domain"/>
    <property type="match status" value="1"/>
</dbReference>
<evidence type="ECO:0000313" key="15">
    <source>
        <dbReference type="Proteomes" id="UP000193685"/>
    </source>
</evidence>
<evidence type="ECO:0000256" key="6">
    <source>
        <dbReference type="ARBA" id="ARBA00022741"/>
    </source>
</evidence>
<dbReference type="AlphaFoldDB" id="A0A1Y2FIR4"/>
<protein>
    <recommendedName>
        <fullName evidence="4 11">Glutamine synthetase</fullName>
        <ecNumber evidence="3 11">6.3.1.2</ecNumber>
    </recommendedName>
</protein>
<dbReference type="PROSITE" id="PS51987">
    <property type="entry name" value="GS_CATALYTIC"/>
    <property type="match status" value="1"/>
</dbReference>
<evidence type="ECO:0000256" key="2">
    <source>
        <dbReference type="ARBA" id="ARBA00011823"/>
    </source>
</evidence>
<dbReference type="Pfam" id="PF03951">
    <property type="entry name" value="Gln-synt_N"/>
    <property type="match status" value="1"/>
</dbReference>
<dbReference type="Gene3D" id="3.30.590.10">
    <property type="entry name" value="Glutamine synthetase/guanido kinase, catalytic domain"/>
    <property type="match status" value="1"/>
</dbReference>
<evidence type="ECO:0000256" key="3">
    <source>
        <dbReference type="ARBA" id="ARBA00012937"/>
    </source>
</evidence>
<dbReference type="InterPro" id="IPR008147">
    <property type="entry name" value="Gln_synt_N"/>
</dbReference>
<dbReference type="STRING" id="56484.A0A1Y2FIR4"/>
<feature type="domain" description="GS beta-grasp" evidence="12">
    <location>
        <begin position="29"/>
        <end position="108"/>
    </location>
</feature>
<comment type="similarity">
    <text evidence="1 9 10">Belongs to the glutamine synthetase family.</text>
</comment>
<dbReference type="GO" id="GO:0006542">
    <property type="term" value="P:glutamine biosynthetic process"/>
    <property type="evidence" value="ECO:0007669"/>
    <property type="project" value="InterPro"/>
</dbReference>
<comment type="catalytic activity">
    <reaction evidence="8 11">
        <text>L-glutamate + NH4(+) + ATP = L-glutamine + ADP + phosphate + H(+)</text>
        <dbReference type="Rhea" id="RHEA:16169"/>
        <dbReference type="ChEBI" id="CHEBI:15378"/>
        <dbReference type="ChEBI" id="CHEBI:28938"/>
        <dbReference type="ChEBI" id="CHEBI:29985"/>
        <dbReference type="ChEBI" id="CHEBI:30616"/>
        <dbReference type="ChEBI" id="CHEBI:43474"/>
        <dbReference type="ChEBI" id="CHEBI:58359"/>
        <dbReference type="ChEBI" id="CHEBI:456216"/>
        <dbReference type="EC" id="6.3.1.2"/>
    </reaction>
</comment>
<dbReference type="InterPro" id="IPR008146">
    <property type="entry name" value="Gln_synth_cat_dom"/>
</dbReference>
<dbReference type="GO" id="GO:0005737">
    <property type="term" value="C:cytoplasm"/>
    <property type="evidence" value="ECO:0007669"/>
    <property type="project" value="TreeGrafter"/>
</dbReference>
<dbReference type="SUPFAM" id="SSF55931">
    <property type="entry name" value="Glutamine synthetase/guanido kinase"/>
    <property type="match status" value="1"/>
</dbReference>
<dbReference type="PROSITE" id="PS00180">
    <property type="entry name" value="GLNA_1"/>
    <property type="match status" value="1"/>
</dbReference>